<reference evidence="2" key="1">
    <citation type="journal article" date="2010" name="Nat. Biotechnol.">
        <title>Draft genome sequence of the oilseed species Ricinus communis.</title>
        <authorList>
            <person name="Chan A.P."/>
            <person name="Crabtree J."/>
            <person name="Zhao Q."/>
            <person name="Lorenzi H."/>
            <person name="Orvis J."/>
            <person name="Puiu D."/>
            <person name="Melake-Berhan A."/>
            <person name="Jones K.M."/>
            <person name="Redman J."/>
            <person name="Chen G."/>
            <person name="Cahoon E.B."/>
            <person name="Gedil M."/>
            <person name="Stanke M."/>
            <person name="Haas B.J."/>
            <person name="Wortman J.R."/>
            <person name="Fraser-Liggett C.M."/>
            <person name="Ravel J."/>
            <person name="Rabinowicz P.D."/>
        </authorList>
    </citation>
    <scope>NUCLEOTIDE SEQUENCE [LARGE SCALE GENOMIC DNA]</scope>
    <source>
        <strain evidence="2">cv. Hale</strain>
    </source>
</reference>
<gene>
    <name evidence="1" type="ORF">RCOM_2085460</name>
</gene>
<name>B9TNL3_RICCO</name>
<protein>
    <submittedName>
        <fullName evidence="1">Uncharacterized protein</fullName>
    </submittedName>
</protein>
<feature type="non-terminal residue" evidence="1">
    <location>
        <position position="1"/>
    </location>
</feature>
<accession>B9TNL3</accession>
<proteinExistence type="predicted"/>
<organism evidence="1 2">
    <name type="scientific">Ricinus communis</name>
    <name type="common">Castor bean</name>
    <dbReference type="NCBI Taxonomy" id="3988"/>
    <lineage>
        <taxon>Eukaryota</taxon>
        <taxon>Viridiplantae</taxon>
        <taxon>Streptophyta</taxon>
        <taxon>Embryophyta</taxon>
        <taxon>Tracheophyta</taxon>
        <taxon>Spermatophyta</taxon>
        <taxon>Magnoliopsida</taxon>
        <taxon>eudicotyledons</taxon>
        <taxon>Gunneridae</taxon>
        <taxon>Pentapetalae</taxon>
        <taxon>rosids</taxon>
        <taxon>fabids</taxon>
        <taxon>Malpighiales</taxon>
        <taxon>Euphorbiaceae</taxon>
        <taxon>Acalyphoideae</taxon>
        <taxon>Acalypheae</taxon>
        <taxon>Ricinus</taxon>
    </lineage>
</organism>
<dbReference type="EMBL" id="EQ992952">
    <property type="protein sequence ID" value="EEF22551.1"/>
    <property type="molecule type" value="Genomic_DNA"/>
</dbReference>
<dbReference type="Proteomes" id="UP000008311">
    <property type="component" value="Unassembled WGS sequence"/>
</dbReference>
<evidence type="ECO:0000313" key="1">
    <source>
        <dbReference type="EMBL" id="EEF22551.1"/>
    </source>
</evidence>
<feature type="non-terminal residue" evidence="1">
    <location>
        <position position="289"/>
    </location>
</feature>
<keyword evidence="2" id="KW-1185">Reference proteome</keyword>
<evidence type="ECO:0000313" key="2">
    <source>
        <dbReference type="Proteomes" id="UP000008311"/>
    </source>
</evidence>
<dbReference type="InParanoid" id="B9TNL3"/>
<sequence>VRGQVVDAGPFQLGQRGTHRRPVLLPQRHRRVVVQAAETRLAHAQRFGSLRLLDGDAGQPRALLDQRDVGQAGLARLAVVDGEGAQHRAAGADDRVGPAGAELRLQRQVAVDGPRWGVADILDDHAAARAHRLAAGADAVADRHAVDGGVVEARQAGRRAHQQVFAAVVQQQDAALHVVVIGLDAAHHAFEDGLQRRAGGQQFQHVAAGLLALLDLGALGDVAERPDARRLGAQQQAARVLFDHAAILEAQHLALVVRAVLAVQPQPQSGWRSCAHMWAISTAPSLCQS</sequence>
<dbReference type="AlphaFoldDB" id="B9TNL3"/>